<keyword evidence="5" id="KW-1185">Reference proteome</keyword>
<organism evidence="4 5">
    <name type="scientific">Heterostelium pallidum (strain ATCC 26659 / Pp 5 / PN500)</name>
    <name type="common">Cellular slime mold</name>
    <name type="synonym">Polysphondylium pallidum</name>
    <dbReference type="NCBI Taxonomy" id="670386"/>
    <lineage>
        <taxon>Eukaryota</taxon>
        <taxon>Amoebozoa</taxon>
        <taxon>Evosea</taxon>
        <taxon>Eumycetozoa</taxon>
        <taxon>Dictyostelia</taxon>
        <taxon>Acytosteliales</taxon>
        <taxon>Acytosteliaceae</taxon>
        <taxon>Heterostelium</taxon>
    </lineage>
</organism>
<gene>
    <name evidence="4" type="ORF">PPL_04678</name>
</gene>
<dbReference type="Proteomes" id="UP000001396">
    <property type="component" value="Unassembled WGS sequence"/>
</dbReference>
<feature type="domain" description="DUF4460" evidence="2">
    <location>
        <begin position="43"/>
        <end position="157"/>
    </location>
</feature>
<dbReference type="PANTHER" id="PTHR31596:SF1">
    <property type="entry name" value="T-CELL ACTIVATION INHIBITOR, MITOCHONDRIAL"/>
    <property type="match status" value="1"/>
</dbReference>
<dbReference type="InterPro" id="IPR027989">
    <property type="entry name" value="DUF4461"/>
</dbReference>
<comment type="caution">
    <text evidence="4">The sequence shown here is derived from an EMBL/GenBank/DDBJ whole genome shotgun (WGS) entry which is preliminary data.</text>
</comment>
<accession>D3B887</accession>
<dbReference type="InParanoid" id="D3B887"/>
<sequence length="574" mass="66943">MFGTILQSTRIFSNRNISFVNQPIVQNALRSGVSRLYSTNNNNNGENVVKLRNVLKQFYQLVHPDTLANYPSEKKVNSHNMKIIMGVIDQYKKRPVPDPSTKPVAHPLTFFMIDKYAETRPNELAPLKRVDIEVIENSRNPNQVPDQLSKLFGMCHLPTKFITEIDQVDNFKQPKINGSIKDYLLDNRYAAKQMLVDSEKQKRDVENTLRKLRRELAVQLQMNVNPAETSFSFQENLNALQEFTDAYLAVAAEVPEKHRRLFKSLQFNLNYAEINYTSNEPVVYLDRGSPETWAGYLRRLDFNEIEDQVRQEKEENQKKVASFTKQKKEFDTNAKELEKLLRVRTVTWQYHDDPNDDPNHYLGLHDQMDLCQSFTGMLLKNKLAIQKIMKHGNYKFSRLTVGVAPNLRKSKFYIEMDGSLKVSTRCSFEDFMEILIDQYDNAIKVQKESEKIEQMRDYVQVRLGLRELTTLNAFIYSEGYEKVFKAYQKLYEQSEKLRNLELNGLSIIIADYYSISRTGEIYIKHDFSVEDFIAALSAPTSELQQEPEQQQLDLNNILMNDQQAQQTQQQQPMN</sequence>
<evidence type="ECO:0008006" key="6">
    <source>
        <dbReference type="Google" id="ProtNLM"/>
    </source>
</evidence>
<evidence type="ECO:0000313" key="4">
    <source>
        <dbReference type="EMBL" id="EFA82255.1"/>
    </source>
</evidence>
<dbReference type="RefSeq" id="XP_020434372.1">
    <property type="nucleotide sequence ID" value="XM_020575577.1"/>
</dbReference>
<dbReference type="InterPro" id="IPR027986">
    <property type="entry name" value="TCAIM"/>
</dbReference>
<evidence type="ECO:0000259" key="3">
    <source>
        <dbReference type="Pfam" id="PF14688"/>
    </source>
</evidence>
<dbReference type="GeneID" id="31360165"/>
<dbReference type="GO" id="GO:0005739">
    <property type="term" value="C:mitochondrion"/>
    <property type="evidence" value="ECO:0007669"/>
    <property type="project" value="TreeGrafter"/>
</dbReference>
<evidence type="ECO:0000259" key="2">
    <source>
        <dbReference type="Pfam" id="PF14687"/>
    </source>
</evidence>
<keyword evidence="1" id="KW-0175">Coiled coil</keyword>
<dbReference type="AlphaFoldDB" id="D3B887"/>
<name>D3B887_HETP5</name>
<dbReference type="Pfam" id="PF14687">
    <property type="entry name" value="DUF4460"/>
    <property type="match status" value="1"/>
</dbReference>
<dbReference type="EMBL" id="ADBJ01000020">
    <property type="protein sequence ID" value="EFA82255.1"/>
    <property type="molecule type" value="Genomic_DNA"/>
</dbReference>
<dbReference type="FunCoup" id="D3B887">
    <property type="interactions" value="638"/>
</dbReference>
<dbReference type="InterPro" id="IPR028031">
    <property type="entry name" value="DUF4460"/>
</dbReference>
<dbReference type="PANTHER" id="PTHR31596">
    <property type="entry name" value="T-CELL ACTIVATION INHIBITOR, MITOCHONDRIAL"/>
    <property type="match status" value="1"/>
</dbReference>
<evidence type="ECO:0000313" key="5">
    <source>
        <dbReference type="Proteomes" id="UP000001396"/>
    </source>
</evidence>
<feature type="domain" description="DUF4461" evidence="3">
    <location>
        <begin position="374"/>
        <end position="527"/>
    </location>
</feature>
<dbReference type="OMA" id="VNSHNMK"/>
<proteinExistence type="predicted"/>
<feature type="coiled-coil region" evidence="1">
    <location>
        <begin position="195"/>
        <end position="222"/>
    </location>
</feature>
<protein>
    <recommendedName>
        <fullName evidence="6">DUF4460 domain-containing protein</fullName>
    </recommendedName>
</protein>
<dbReference type="Pfam" id="PF14688">
    <property type="entry name" value="DUF4461"/>
    <property type="match status" value="1"/>
</dbReference>
<evidence type="ECO:0000256" key="1">
    <source>
        <dbReference type="SAM" id="Coils"/>
    </source>
</evidence>
<reference evidence="4 5" key="1">
    <citation type="journal article" date="2011" name="Genome Res.">
        <title>Phylogeny-wide analysis of social amoeba genomes highlights ancient origins for complex intercellular communication.</title>
        <authorList>
            <person name="Heidel A.J."/>
            <person name="Lawal H.M."/>
            <person name="Felder M."/>
            <person name="Schilde C."/>
            <person name="Helps N.R."/>
            <person name="Tunggal B."/>
            <person name="Rivero F."/>
            <person name="John U."/>
            <person name="Schleicher M."/>
            <person name="Eichinger L."/>
            <person name="Platzer M."/>
            <person name="Noegel A.A."/>
            <person name="Schaap P."/>
            <person name="Gloeckner G."/>
        </authorList>
    </citation>
    <scope>NUCLEOTIDE SEQUENCE [LARGE SCALE GENOMIC DNA]</scope>
    <source>
        <strain evidence="5">ATCC 26659 / Pp 5 / PN500</strain>
    </source>
</reference>